<dbReference type="EMBL" id="UFTJ01000003">
    <property type="protein sequence ID" value="SUV52329.1"/>
    <property type="molecule type" value="Genomic_DNA"/>
</dbReference>
<evidence type="ECO:0000313" key="2">
    <source>
        <dbReference type="EMBL" id="SUV52329.1"/>
    </source>
</evidence>
<evidence type="ECO:0000313" key="4">
    <source>
        <dbReference type="Proteomes" id="UP000255515"/>
    </source>
</evidence>
<gene>
    <name evidence="2" type="ORF">NCTC11661_01490</name>
    <name evidence="3" type="ORF">NCTC12929_00675</name>
</gene>
<keyword evidence="1" id="KW-1133">Transmembrane helix</keyword>
<keyword evidence="1" id="KW-0472">Membrane</keyword>
<accession>A0A380ZUJ9</accession>
<organism evidence="2 4">
    <name type="scientific">Bergeyella zoohelcum</name>
    <dbReference type="NCBI Taxonomy" id="1015"/>
    <lineage>
        <taxon>Bacteria</taxon>
        <taxon>Pseudomonadati</taxon>
        <taxon>Bacteroidota</taxon>
        <taxon>Flavobacteriia</taxon>
        <taxon>Flavobacteriales</taxon>
        <taxon>Weeksellaceae</taxon>
        <taxon>Bergeyella</taxon>
    </lineage>
</organism>
<evidence type="ECO:0008006" key="6">
    <source>
        <dbReference type="Google" id="ProtNLM"/>
    </source>
</evidence>
<reference evidence="2 4" key="1">
    <citation type="submission" date="2018-06" db="EMBL/GenBank/DDBJ databases">
        <authorList>
            <consortium name="Pathogen Informatics"/>
            <person name="Doyle S."/>
        </authorList>
    </citation>
    <scope>NUCLEOTIDE SEQUENCE [LARGE SCALE GENOMIC DNA]</scope>
    <source>
        <strain evidence="2 4">NCTC11661</strain>
    </source>
</reference>
<evidence type="ECO:0000313" key="5">
    <source>
        <dbReference type="Proteomes" id="UP000270205"/>
    </source>
</evidence>
<protein>
    <recommendedName>
        <fullName evidence="6">Cell division protein FtsQ</fullName>
    </recommendedName>
</protein>
<evidence type="ECO:0000313" key="3">
    <source>
        <dbReference type="EMBL" id="VDH03295.1"/>
    </source>
</evidence>
<dbReference type="Proteomes" id="UP000255515">
    <property type="component" value="Unassembled WGS sequence"/>
</dbReference>
<evidence type="ECO:0000256" key="1">
    <source>
        <dbReference type="SAM" id="Phobius"/>
    </source>
</evidence>
<name>A0A380ZUJ9_9FLAO</name>
<dbReference type="EMBL" id="UYIV01000001">
    <property type="protein sequence ID" value="VDH03295.1"/>
    <property type="molecule type" value="Genomic_DNA"/>
</dbReference>
<keyword evidence="1" id="KW-0812">Transmembrane</keyword>
<sequence>MKNKWRLLKIFSTIIIFGLLMYFSLTRFNEKKMEDILVHFVSSDDEKVYFLDEKRVIDFVKSKNPSGKVGDIDIPYLEKEINHFPSVDSANVYLNLNGKLHIDIQQRVPKFRLSKGDMNYYVDGDAQEFPTSPHYAHDVMLVSGNVKRTEYQKLIELVDKIKNDTFSKKYYIGIVKEKENNYYLITQDGHFKVELGDLHQLDYKLSGFKKFMEKYLMYQDPRKYTKISLRFDNQIVTTLRKGYQPEENKKAE</sequence>
<dbReference type="AlphaFoldDB" id="A0A380ZUJ9"/>
<proteinExistence type="predicted"/>
<reference evidence="3 5" key="2">
    <citation type="submission" date="2018-11" db="EMBL/GenBank/DDBJ databases">
        <authorList>
            <consortium name="Pathogen Informatics"/>
        </authorList>
    </citation>
    <scope>NUCLEOTIDE SEQUENCE [LARGE SCALE GENOMIC DNA]</scope>
    <source>
        <strain evidence="3 5">NCTC12929</strain>
    </source>
</reference>
<feature type="transmembrane region" description="Helical" evidence="1">
    <location>
        <begin position="7"/>
        <end position="25"/>
    </location>
</feature>
<dbReference type="Proteomes" id="UP000270205">
    <property type="component" value="Unassembled WGS sequence"/>
</dbReference>